<reference evidence="4 5" key="1">
    <citation type="submission" date="2018-07" db="EMBL/GenBank/DDBJ databases">
        <title>Anaerosacharophilus polymeroproducens gen. nov. sp. nov., an anaerobic bacterium isolated from salt field.</title>
        <authorList>
            <person name="Kim W."/>
            <person name="Yang S.-H."/>
            <person name="Oh J."/>
            <person name="Lee J.-H."/>
            <person name="Kwon K.K."/>
        </authorList>
    </citation>
    <scope>NUCLEOTIDE SEQUENCE [LARGE SCALE GENOMIC DNA]</scope>
    <source>
        <strain evidence="4 5">MCWD5</strain>
    </source>
</reference>
<comment type="similarity">
    <text evidence="1">Belongs to the bacterial solute-binding protein 1 family.</text>
</comment>
<dbReference type="Pfam" id="PF01547">
    <property type="entry name" value="SBP_bac_1"/>
    <property type="match status" value="1"/>
</dbReference>
<dbReference type="GO" id="GO:1901982">
    <property type="term" value="F:maltose binding"/>
    <property type="evidence" value="ECO:0007669"/>
    <property type="project" value="TreeGrafter"/>
</dbReference>
<proteinExistence type="inferred from homology"/>
<comment type="caution">
    <text evidence="4">The sequence shown here is derived from an EMBL/GenBank/DDBJ whole genome shotgun (WGS) entry which is preliminary data.</text>
</comment>
<evidence type="ECO:0000313" key="5">
    <source>
        <dbReference type="Proteomes" id="UP000255036"/>
    </source>
</evidence>
<dbReference type="PROSITE" id="PS51257">
    <property type="entry name" value="PROKAR_LIPOPROTEIN"/>
    <property type="match status" value="1"/>
</dbReference>
<keyword evidence="3" id="KW-0732">Signal</keyword>
<protein>
    <submittedName>
        <fullName evidence="4">Extracellular solute-binding protein</fullName>
    </submittedName>
</protein>
<dbReference type="SUPFAM" id="SSF53850">
    <property type="entry name" value="Periplasmic binding protein-like II"/>
    <property type="match status" value="1"/>
</dbReference>
<sequence>MRSKMKYFLTVAMIFVTLSTGCGRTKESNSVKVDVPTKPFGSTIVYDPAKEINDGKKITIELWEWGSDETFQKLIDGYTSIHPNVTIKLVSNPWDDYWTKLPLALQDKNGPVIFNIHNSYHENIINYCAPYEISVEDLEKDFNDIKPHVKDGKVYYIDFGIMTGSVYYNKAMWKAAGLADNDIPKTWDEFRNVAKKLTIKDGKHIVQAGINFNTEFYQTYLLGLNYQLGQNLFSENGKTATINTPAMKKVMNMLLDIYNVDGSGSKDFGTSGSESFGQGQSAMTLMWGHYKETLQNDYPDIDYGVFEIPSFDEKPYAYNRYNGESTFGINKNSSKEAQAVAQDVIKYFLANDEILKEFNLARCTFPTKKSLTDDSDILAHPAMSVLAEHIDRYIWPGPMPAVVEESLKIAGQDIMYNGSDIETALQKAENSINEELKSSDFTAVENLYKYAKQKK</sequence>
<dbReference type="PANTHER" id="PTHR30061">
    <property type="entry name" value="MALTOSE-BINDING PERIPLASMIC PROTEIN"/>
    <property type="match status" value="1"/>
</dbReference>
<accession>A0A371AZQ9</accession>
<dbReference type="Gene3D" id="3.40.190.10">
    <property type="entry name" value="Periplasmic binding protein-like II"/>
    <property type="match status" value="1"/>
</dbReference>
<dbReference type="GO" id="GO:0055052">
    <property type="term" value="C:ATP-binding cassette (ABC) transporter complex, substrate-binding subunit-containing"/>
    <property type="evidence" value="ECO:0007669"/>
    <property type="project" value="TreeGrafter"/>
</dbReference>
<gene>
    <name evidence="4" type="ORF">DWV06_02000</name>
</gene>
<keyword evidence="2" id="KW-0813">Transport</keyword>
<dbReference type="InterPro" id="IPR006059">
    <property type="entry name" value="SBP"/>
</dbReference>
<dbReference type="Proteomes" id="UP000255036">
    <property type="component" value="Unassembled WGS sequence"/>
</dbReference>
<dbReference type="GO" id="GO:0015768">
    <property type="term" value="P:maltose transport"/>
    <property type="evidence" value="ECO:0007669"/>
    <property type="project" value="TreeGrafter"/>
</dbReference>
<keyword evidence="5" id="KW-1185">Reference proteome</keyword>
<organism evidence="4 5">
    <name type="scientific">Anaerosacchariphilus polymeriproducens</name>
    <dbReference type="NCBI Taxonomy" id="1812858"/>
    <lineage>
        <taxon>Bacteria</taxon>
        <taxon>Bacillati</taxon>
        <taxon>Bacillota</taxon>
        <taxon>Clostridia</taxon>
        <taxon>Lachnospirales</taxon>
        <taxon>Lachnospiraceae</taxon>
        <taxon>Anaerosacchariphilus</taxon>
    </lineage>
</organism>
<name>A0A371AZQ9_9FIRM</name>
<evidence type="ECO:0000313" key="4">
    <source>
        <dbReference type="EMBL" id="RDU25023.1"/>
    </source>
</evidence>
<dbReference type="AlphaFoldDB" id="A0A371AZQ9"/>
<dbReference type="OrthoDB" id="362670at2"/>
<evidence type="ECO:0000256" key="2">
    <source>
        <dbReference type="ARBA" id="ARBA00022448"/>
    </source>
</evidence>
<evidence type="ECO:0000256" key="3">
    <source>
        <dbReference type="ARBA" id="ARBA00022729"/>
    </source>
</evidence>
<dbReference type="RefSeq" id="WP_115480507.1">
    <property type="nucleotide sequence ID" value="NZ_QRCT01000009.1"/>
</dbReference>
<dbReference type="PANTHER" id="PTHR30061:SF50">
    <property type="entry name" value="MALTOSE_MALTODEXTRIN-BINDING PERIPLASMIC PROTEIN"/>
    <property type="match status" value="1"/>
</dbReference>
<dbReference type="EMBL" id="QRCT01000009">
    <property type="protein sequence ID" value="RDU25023.1"/>
    <property type="molecule type" value="Genomic_DNA"/>
</dbReference>
<dbReference type="GO" id="GO:0042956">
    <property type="term" value="P:maltodextrin transmembrane transport"/>
    <property type="evidence" value="ECO:0007669"/>
    <property type="project" value="TreeGrafter"/>
</dbReference>
<evidence type="ECO:0000256" key="1">
    <source>
        <dbReference type="ARBA" id="ARBA00008520"/>
    </source>
</evidence>